<proteinExistence type="predicted"/>
<accession>A0A506PEK4</accession>
<dbReference type="PROSITE" id="PS51186">
    <property type="entry name" value="GNAT"/>
    <property type="match status" value="1"/>
</dbReference>
<dbReference type="PANTHER" id="PTHR43415">
    <property type="entry name" value="SPERMIDINE N(1)-ACETYLTRANSFERASE"/>
    <property type="match status" value="1"/>
</dbReference>
<dbReference type="PANTHER" id="PTHR43415:SF3">
    <property type="entry name" value="GNAT-FAMILY ACETYLTRANSFERASE"/>
    <property type="match status" value="1"/>
</dbReference>
<dbReference type="AlphaFoldDB" id="A0A506PEK4"/>
<dbReference type="CDD" id="cd04301">
    <property type="entry name" value="NAT_SF"/>
    <property type="match status" value="1"/>
</dbReference>
<name>A0A506PEK4_9FLAO</name>
<keyword evidence="3" id="KW-1185">Reference proteome</keyword>
<dbReference type="RefSeq" id="WP_140990763.1">
    <property type="nucleotide sequence ID" value="NZ_VHIQ01000006.1"/>
</dbReference>
<dbReference type="SUPFAM" id="SSF55729">
    <property type="entry name" value="Acyl-CoA N-acyltransferases (Nat)"/>
    <property type="match status" value="1"/>
</dbReference>
<dbReference type="Pfam" id="PF13302">
    <property type="entry name" value="Acetyltransf_3"/>
    <property type="match status" value="1"/>
</dbReference>
<feature type="domain" description="N-acetyltransferase" evidence="1">
    <location>
        <begin position="9"/>
        <end position="173"/>
    </location>
</feature>
<protein>
    <submittedName>
        <fullName evidence="2">GNAT family N-acetyltransferase</fullName>
    </submittedName>
</protein>
<comment type="caution">
    <text evidence="2">The sequence shown here is derived from an EMBL/GenBank/DDBJ whole genome shotgun (WGS) entry which is preliminary data.</text>
</comment>
<reference evidence="2 3" key="1">
    <citation type="submission" date="2019-06" db="EMBL/GenBank/DDBJ databases">
        <title>Flavobacteriaceae Paucihalobacterium erythroidium CWB-1, complete genome.</title>
        <authorList>
            <person name="Wu S."/>
        </authorList>
    </citation>
    <scope>NUCLEOTIDE SEQUENCE [LARGE SCALE GENOMIC DNA]</scope>
    <source>
        <strain evidence="2 3">CWB-1</strain>
    </source>
</reference>
<keyword evidence="2" id="KW-0808">Transferase</keyword>
<sequence>MVNLVGDKVILRALEPGDLDILYNTENKIDLWYVSDTVTPFSKHILKQYIDESHRDIYDAKQLRLAICLPDNAVIGFIDLFDFNAQHRRAGIGLVIVNELNRSKGYAKDALKVLINYSFSFLQLHQLYCDITEDNNDSLNLFKSVGFNEIGVKKDWVYTNGTYKSVLMFQIINA</sequence>
<gene>
    <name evidence="2" type="ORF">FJ651_11920</name>
</gene>
<dbReference type="OrthoDB" id="893030at2"/>
<dbReference type="GO" id="GO:0016747">
    <property type="term" value="F:acyltransferase activity, transferring groups other than amino-acyl groups"/>
    <property type="evidence" value="ECO:0007669"/>
    <property type="project" value="InterPro"/>
</dbReference>
<organism evidence="2 3">
    <name type="scientific">Paucihalobacter ruber</name>
    <dbReference type="NCBI Taxonomy" id="2567861"/>
    <lineage>
        <taxon>Bacteria</taxon>
        <taxon>Pseudomonadati</taxon>
        <taxon>Bacteroidota</taxon>
        <taxon>Flavobacteriia</taxon>
        <taxon>Flavobacteriales</taxon>
        <taxon>Flavobacteriaceae</taxon>
        <taxon>Paucihalobacter</taxon>
    </lineage>
</organism>
<dbReference type="Proteomes" id="UP000317332">
    <property type="component" value="Unassembled WGS sequence"/>
</dbReference>
<dbReference type="InterPro" id="IPR000182">
    <property type="entry name" value="GNAT_dom"/>
</dbReference>
<evidence type="ECO:0000313" key="3">
    <source>
        <dbReference type="Proteomes" id="UP000317332"/>
    </source>
</evidence>
<evidence type="ECO:0000259" key="1">
    <source>
        <dbReference type="PROSITE" id="PS51186"/>
    </source>
</evidence>
<dbReference type="InterPro" id="IPR016181">
    <property type="entry name" value="Acyl_CoA_acyltransferase"/>
</dbReference>
<evidence type="ECO:0000313" key="2">
    <source>
        <dbReference type="EMBL" id="TPV32266.1"/>
    </source>
</evidence>
<dbReference type="EMBL" id="VHIQ01000006">
    <property type="protein sequence ID" value="TPV32266.1"/>
    <property type="molecule type" value="Genomic_DNA"/>
</dbReference>
<dbReference type="Gene3D" id="3.40.630.30">
    <property type="match status" value="1"/>
</dbReference>